<sequence>MDHQRRCKSEGKSSSTKMYQPSTTDQQRRCKSEGKSSSTKMYQPSTIDDRRCKTEGKSSSATTMTPLLAMEDDRLEMTAAHKVFGVAELLENILLNLDATDILYNAPRVSRFWKECIDGSDALDKNCLFVPDIEPDKDKCDTLLFPDFPKYEDQFTKLKEYLISEGTWMHGLSEAKSGRSYQDSYDDTSKFWLIAHHFDTMNDSDTRMPLTLLDTSLLNPVLRNHFTPQRGCYWSGYEDHIFLRIPSRLLSLKLQEPLRSIETVTSVPGGLKNAVATRPAATKLVVCFKDNSSVCRWYSFERDQGITVDDVMRGVTYFIEEYGDHAVYRQNFWNKIGYPHTSREYQDDRPSGRTKRRRLV</sequence>
<dbReference type="Proteomes" id="UP000799753">
    <property type="component" value="Unassembled WGS sequence"/>
</dbReference>
<accession>A0A6A6SFI9</accession>
<dbReference type="OrthoDB" id="3692433at2759"/>
<feature type="compositionally biased region" description="Polar residues" evidence="1">
    <location>
        <begin position="35"/>
        <end position="46"/>
    </location>
</feature>
<dbReference type="SUPFAM" id="SSF81383">
    <property type="entry name" value="F-box domain"/>
    <property type="match status" value="1"/>
</dbReference>
<feature type="compositionally biased region" description="Basic and acidic residues" evidence="1">
    <location>
        <begin position="1"/>
        <end position="11"/>
    </location>
</feature>
<proteinExistence type="predicted"/>
<feature type="region of interest" description="Disordered" evidence="1">
    <location>
        <begin position="1"/>
        <end position="64"/>
    </location>
</feature>
<feature type="compositionally biased region" description="Polar residues" evidence="1">
    <location>
        <begin position="12"/>
        <end position="25"/>
    </location>
</feature>
<evidence type="ECO:0000256" key="1">
    <source>
        <dbReference type="SAM" id="MobiDB-lite"/>
    </source>
</evidence>
<reference evidence="2" key="1">
    <citation type="journal article" date="2020" name="Stud. Mycol.">
        <title>101 Dothideomycetes genomes: a test case for predicting lifestyles and emergence of pathogens.</title>
        <authorList>
            <person name="Haridas S."/>
            <person name="Albert R."/>
            <person name="Binder M."/>
            <person name="Bloem J."/>
            <person name="Labutti K."/>
            <person name="Salamov A."/>
            <person name="Andreopoulos B."/>
            <person name="Baker S."/>
            <person name="Barry K."/>
            <person name="Bills G."/>
            <person name="Bluhm B."/>
            <person name="Cannon C."/>
            <person name="Castanera R."/>
            <person name="Culley D."/>
            <person name="Daum C."/>
            <person name="Ezra D."/>
            <person name="Gonzalez J."/>
            <person name="Henrissat B."/>
            <person name="Kuo A."/>
            <person name="Liang C."/>
            <person name="Lipzen A."/>
            <person name="Lutzoni F."/>
            <person name="Magnuson J."/>
            <person name="Mondo S."/>
            <person name="Nolan M."/>
            <person name="Ohm R."/>
            <person name="Pangilinan J."/>
            <person name="Park H.-J."/>
            <person name="Ramirez L."/>
            <person name="Alfaro M."/>
            <person name="Sun H."/>
            <person name="Tritt A."/>
            <person name="Yoshinaga Y."/>
            <person name="Zwiers L.-H."/>
            <person name="Turgeon B."/>
            <person name="Goodwin S."/>
            <person name="Spatafora J."/>
            <person name="Crous P."/>
            <person name="Grigoriev I."/>
        </authorList>
    </citation>
    <scope>NUCLEOTIDE SEQUENCE</scope>
    <source>
        <strain evidence="2">CBS 473.64</strain>
    </source>
</reference>
<keyword evidence="3" id="KW-1185">Reference proteome</keyword>
<organism evidence="2 3">
    <name type="scientific">Massarina eburnea CBS 473.64</name>
    <dbReference type="NCBI Taxonomy" id="1395130"/>
    <lineage>
        <taxon>Eukaryota</taxon>
        <taxon>Fungi</taxon>
        <taxon>Dikarya</taxon>
        <taxon>Ascomycota</taxon>
        <taxon>Pezizomycotina</taxon>
        <taxon>Dothideomycetes</taxon>
        <taxon>Pleosporomycetidae</taxon>
        <taxon>Pleosporales</taxon>
        <taxon>Massarineae</taxon>
        <taxon>Massarinaceae</taxon>
        <taxon>Massarina</taxon>
    </lineage>
</organism>
<evidence type="ECO:0000313" key="2">
    <source>
        <dbReference type="EMBL" id="KAF2645014.1"/>
    </source>
</evidence>
<evidence type="ECO:0000313" key="3">
    <source>
        <dbReference type="Proteomes" id="UP000799753"/>
    </source>
</evidence>
<dbReference type="InterPro" id="IPR036047">
    <property type="entry name" value="F-box-like_dom_sf"/>
</dbReference>
<gene>
    <name evidence="2" type="ORF">P280DRAFT_535723</name>
</gene>
<dbReference type="AlphaFoldDB" id="A0A6A6SFI9"/>
<protein>
    <submittedName>
        <fullName evidence="2">Uncharacterized protein</fullName>
    </submittedName>
</protein>
<dbReference type="EMBL" id="MU006778">
    <property type="protein sequence ID" value="KAF2645014.1"/>
    <property type="molecule type" value="Genomic_DNA"/>
</dbReference>
<name>A0A6A6SFI9_9PLEO</name>
<feature type="compositionally biased region" description="Basic and acidic residues" evidence="1">
    <location>
        <begin position="47"/>
        <end position="56"/>
    </location>
</feature>